<dbReference type="InterPro" id="IPR000618">
    <property type="entry name" value="Insect_cuticle"/>
</dbReference>
<protein>
    <submittedName>
        <fullName evidence="3">Cuticular protein RR2 family member 25 [Nasonia vitripennis]</fullName>
    </submittedName>
</protein>
<evidence type="ECO:0000256" key="1">
    <source>
        <dbReference type="ARBA" id="ARBA00022460"/>
    </source>
</evidence>
<dbReference type="GO" id="GO:0042302">
    <property type="term" value="F:structural constituent of cuticle"/>
    <property type="evidence" value="ECO:0007669"/>
    <property type="project" value="UniProtKB-UniRule"/>
</dbReference>
<dbReference type="GO" id="GO:0031012">
    <property type="term" value="C:extracellular matrix"/>
    <property type="evidence" value="ECO:0007669"/>
    <property type="project" value="TreeGrafter"/>
</dbReference>
<feature type="non-terminal residue" evidence="3">
    <location>
        <position position="1"/>
    </location>
</feature>
<dbReference type="Pfam" id="PF00379">
    <property type="entry name" value="Chitin_bind_4"/>
    <property type="match status" value="1"/>
</dbReference>
<name>A0A0K2VA84_LEPSM</name>
<reference evidence="3" key="1">
    <citation type="submission" date="2014-05" db="EMBL/GenBank/DDBJ databases">
        <authorList>
            <person name="Chronopoulou M."/>
        </authorList>
    </citation>
    <scope>NUCLEOTIDE SEQUENCE</scope>
    <source>
        <tissue evidence="3">Whole organism</tissue>
    </source>
</reference>
<dbReference type="PANTHER" id="PTHR12236:SF79">
    <property type="entry name" value="CUTICULAR PROTEIN 50CB-RELATED"/>
    <property type="match status" value="1"/>
</dbReference>
<dbReference type="OrthoDB" id="6425109at2759"/>
<dbReference type="InterPro" id="IPR051217">
    <property type="entry name" value="Insect_Cuticle_Struc_Prot"/>
</dbReference>
<evidence type="ECO:0000313" key="3">
    <source>
        <dbReference type="EMBL" id="CDW47087.1"/>
    </source>
</evidence>
<dbReference type="AlphaFoldDB" id="A0A0K2VA84"/>
<evidence type="ECO:0000256" key="2">
    <source>
        <dbReference type="PROSITE-ProRule" id="PRU00497"/>
    </source>
</evidence>
<keyword evidence="1 2" id="KW-0193">Cuticle</keyword>
<accession>A0A0K2VA84</accession>
<dbReference type="EMBL" id="HACA01029726">
    <property type="protein sequence ID" value="CDW47087.1"/>
    <property type="molecule type" value="Transcribed_RNA"/>
</dbReference>
<gene>
    <name evidence="3" type="primary">CPR25</name>
</gene>
<sequence>SPTTLSRVQKDPPIVKYSGPKKYATTYEVKSDVDGVNYGHSEVREGSYSAGEYFVLQPDGRIRRVTYVVDGDKGFVPFVEYEGQATPPPPTTLYGLNQ</sequence>
<dbReference type="PROSITE" id="PS51155">
    <property type="entry name" value="CHIT_BIND_RR_2"/>
    <property type="match status" value="1"/>
</dbReference>
<dbReference type="GO" id="GO:0005615">
    <property type="term" value="C:extracellular space"/>
    <property type="evidence" value="ECO:0007669"/>
    <property type="project" value="TreeGrafter"/>
</dbReference>
<dbReference type="PANTHER" id="PTHR12236">
    <property type="entry name" value="STRUCTURAL CONTITUENT OF CUTICLE"/>
    <property type="match status" value="1"/>
</dbReference>
<proteinExistence type="predicted"/>
<organism evidence="3">
    <name type="scientific">Lepeophtheirus salmonis</name>
    <name type="common">Salmon louse</name>
    <name type="synonym">Caligus salmonis</name>
    <dbReference type="NCBI Taxonomy" id="72036"/>
    <lineage>
        <taxon>Eukaryota</taxon>
        <taxon>Metazoa</taxon>
        <taxon>Ecdysozoa</taxon>
        <taxon>Arthropoda</taxon>
        <taxon>Crustacea</taxon>
        <taxon>Multicrustacea</taxon>
        <taxon>Hexanauplia</taxon>
        <taxon>Copepoda</taxon>
        <taxon>Siphonostomatoida</taxon>
        <taxon>Caligidae</taxon>
        <taxon>Lepeophtheirus</taxon>
    </lineage>
</organism>